<dbReference type="PANTHER" id="PTHR10696:SF21">
    <property type="entry name" value="TAUD_TFDA-LIKE DOMAIN-CONTAINING PROTEIN"/>
    <property type="match status" value="1"/>
</dbReference>
<dbReference type="Gene3D" id="3.60.130.10">
    <property type="entry name" value="Clavaminate synthase-like"/>
    <property type="match status" value="1"/>
</dbReference>
<dbReference type="AlphaFoldDB" id="A0A7C2P1Y4"/>
<dbReference type="SUPFAM" id="SSF51197">
    <property type="entry name" value="Clavaminate synthase-like"/>
    <property type="match status" value="1"/>
</dbReference>
<dbReference type="GO" id="GO:0016706">
    <property type="term" value="F:2-oxoglutarate-dependent dioxygenase activity"/>
    <property type="evidence" value="ECO:0007669"/>
    <property type="project" value="UniProtKB-ARBA"/>
</dbReference>
<dbReference type="PANTHER" id="PTHR10696">
    <property type="entry name" value="GAMMA-BUTYROBETAINE HYDROXYLASE-RELATED"/>
    <property type="match status" value="1"/>
</dbReference>
<dbReference type="Pfam" id="PF02668">
    <property type="entry name" value="TauD"/>
    <property type="match status" value="1"/>
</dbReference>
<keyword evidence="2" id="KW-0560">Oxidoreductase</keyword>
<gene>
    <name evidence="4" type="ORF">ENQ76_03255</name>
</gene>
<sequence length="331" mass="36691">MTIALDVVESSLLGQFEFAGHPFPVVLVNRSAEADLDRVVAWLGERRQQFLQRAANQGAVLFRGFPVTTPEDFDRFIAAFDLPNFAYEDSLSNAVRVNKTARVFTANEAPSTVTIFLHHEMAQTPIYPSRLFFFCEQPAESGGATPLCRSDVLWTRLAAECPEFARNSETKGLRYANVMPAANDLASGMGRSWQSTLRAETRADAERRLQQLGYSWEWLPDGCLRAITPVLPAVRTLPDGRKTFFNQLIAAFKGWKDDRNDPSRAITFGDGAPLDRAAVEVASRLGEELSFDVPWQRGDVALVDNYVTMHGRRTFSGARKVLASLIAADAG</sequence>
<comment type="cofactor">
    <cofactor evidence="1">
        <name>Fe(2+)</name>
        <dbReference type="ChEBI" id="CHEBI:29033"/>
    </cofactor>
</comment>
<proteinExistence type="predicted"/>
<evidence type="ECO:0000259" key="3">
    <source>
        <dbReference type="Pfam" id="PF02668"/>
    </source>
</evidence>
<name>A0A7C2P1Y4_9PLAN</name>
<dbReference type="InterPro" id="IPR042098">
    <property type="entry name" value="TauD-like_sf"/>
</dbReference>
<protein>
    <submittedName>
        <fullName evidence="4">SyrP protein</fullName>
    </submittedName>
</protein>
<dbReference type="EMBL" id="DSOK01000102">
    <property type="protein sequence ID" value="HEN14473.1"/>
    <property type="molecule type" value="Genomic_DNA"/>
</dbReference>
<accession>A0A7C2P1Y4</accession>
<evidence type="ECO:0000256" key="2">
    <source>
        <dbReference type="ARBA" id="ARBA00023002"/>
    </source>
</evidence>
<evidence type="ECO:0000256" key="1">
    <source>
        <dbReference type="ARBA" id="ARBA00001954"/>
    </source>
</evidence>
<organism evidence="4">
    <name type="scientific">Schlesneria paludicola</name>
    <dbReference type="NCBI Taxonomy" id="360056"/>
    <lineage>
        <taxon>Bacteria</taxon>
        <taxon>Pseudomonadati</taxon>
        <taxon>Planctomycetota</taxon>
        <taxon>Planctomycetia</taxon>
        <taxon>Planctomycetales</taxon>
        <taxon>Planctomycetaceae</taxon>
        <taxon>Schlesneria</taxon>
    </lineage>
</organism>
<evidence type="ECO:0000313" key="4">
    <source>
        <dbReference type="EMBL" id="HEN14473.1"/>
    </source>
</evidence>
<comment type="caution">
    <text evidence="4">The sequence shown here is derived from an EMBL/GenBank/DDBJ whole genome shotgun (WGS) entry which is preliminary data.</text>
</comment>
<dbReference type="InterPro" id="IPR003819">
    <property type="entry name" value="TauD/TfdA-like"/>
</dbReference>
<dbReference type="InterPro" id="IPR050411">
    <property type="entry name" value="AlphaKG_dependent_hydroxylases"/>
</dbReference>
<reference evidence="4" key="1">
    <citation type="journal article" date="2020" name="mSystems">
        <title>Genome- and Community-Level Interaction Insights into Carbon Utilization and Element Cycling Functions of Hydrothermarchaeota in Hydrothermal Sediment.</title>
        <authorList>
            <person name="Zhou Z."/>
            <person name="Liu Y."/>
            <person name="Xu W."/>
            <person name="Pan J."/>
            <person name="Luo Z.H."/>
            <person name="Li M."/>
        </authorList>
    </citation>
    <scope>NUCLEOTIDE SEQUENCE [LARGE SCALE GENOMIC DNA]</scope>
    <source>
        <strain evidence="4">SpSt-339</strain>
    </source>
</reference>
<feature type="domain" description="TauD/TfdA-like" evidence="3">
    <location>
        <begin position="33"/>
        <end position="321"/>
    </location>
</feature>